<keyword evidence="1" id="KW-0732">Signal</keyword>
<proteinExistence type="predicted"/>
<reference evidence="3" key="1">
    <citation type="submission" date="2020-05" db="EMBL/GenBank/DDBJ databases">
        <title>Mycena genomes resolve the evolution of fungal bioluminescence.</title>
        <authorList>
            <person name="Tsai I.J."/>
        </authorList>
    </citation>
    <scope>NUCLEOTIDE SEQUENCE</scope>
    <source>
        <strain evidence="3">110903Hualien_Pintung</strain>
    </source>
</reference>
<feature type="signal peptide" evidence="1">
    <location>
        <begin position="1"/>
        <end position="19"/>
    </location>
</feature>
<name>A0A8H6S5H3_MYCCL</name>
<protein>
    <recommendedName>
        <fullName evidence="2">Protein CPL1-like domain-containing protein</fullName>
    </recommendedName>
</protein>
<sequence length="169" mass="17813">MFRLALLALAVLQIVSVNAVDPCLSGRLVYSPRFQRCECQRHNGLVGTLRAECSATLEDGACVGTCESTQTPEQLALEEEVSKLCPVGTQACPVGPLEYECVSPAYDVDNCGGCASTGEGVACGDYPGVRGAACMLGVCQIYSCHHGFTLTNGDCIRSRVRIKAMAAKS</sequence>
<dbReference type="InterPro" id="IPR048661">
    <property type="entry name" value="CPL1-like"/>
</dbReference>
<dbReference type="InterPro" id="IPR038955">
    <property type="entry name" value="PriA/CPL1_fungi"/>
</dbReference>
<dbReference type="EMBL" id="JACAZE010000021">
    <property type="protein sequence ID" value="KAF7293196.1"/>
    <property type="molecule type" value="Genomic_DNA"/>
</dbReference>
<feature type="domain" description="Protein CPL1-like" evidence="2">
    <location>
        <begin position="99"/>
        <end position="152"/>
    </location>
</feature>
<comment type="caution">
    <text evidence="3">The sequence shown here is derived from an EMBL/GenBank/DDBJ whole genome shotgun (WGS) entry which is preliminary data.</text>
</comment>
<dbReference type="Pfam" id="PF21671">
    <property type="entry name" value="CPL1-like"/>
    <property type="match status" value="1"/>
</dbReference>
<evidence type="ECO:0000259" key="2">
    <source>
        <dbReference type="Pfam" id="PF21671"/>
    </source>
</evidence>
<accession>A0A8H6S5H3</accession>
<organism evidence="3 4">
    <name type="scientific">Mycena chlorophos</name>
    <name type="common">Agaric fungus</name>
    <name type="synonym">Agaricus chlorophos</name>
    <dbReference type="NCBI Taxonomy" id="658473"/>
    <lineage>
        <taxon>Eukaryota</taxon>
        <taxon>Fungi</taxon>
        <taxon>Dikarya</taxon>
        <taxon>Basidiomycota</taxon>
        <taxon>Agaricomycotina</taxon>
        <taxon>Agaricomycetes</taxon>
        <taxon>Agaricomycetidae</taxon>
        <taxon>Agaricales</taxon>
        <taxon>Marasmiineae</taxon>
        <taxon>Mycenaceae</taxon>
        <taxon>Mycena</taxon>
    </lineage>
</organism>
<evidence type="ECO:0000313" key="4">
    <source>
        <dbReference type="Proteomes" id="UP000613580"/>
    </source>
</evidence>
<dbReference type="PANTHER" id="PTHR35192">
    <property type="entry name" value="PROTEIN, PUTATIVE-RELATED"/>
    <property type="match status" value="1"/>
</dbReference>
<dbReference type="AlphaFoldDB" id="A0A8H6S5H3"/>
<dbReference type="OrthoDB" id="439917at2759"/>
<dbReference type="PANTHER" id="PTHR35192:SF2">
    <property type="entry name" value="APPLE DOMAIN-CONTAINING PROTEIN"/>
    <property type="match status" value="1"/>
</dbReference>
<evidence type="ECO:0000313" key="3">
    <source>
        <dbReference type="EMBL" id="KAF7293196.1"/>
    </source>
</evidence>
<keyword evidence="4" id="KW-1185">Reference proteome</keyword>
<evidence type="ECO:0000256" key="1">
    <source>
        <dbReference type="SAM" id="SignalP"/>
    </source>
</evidence>
<gene>
    <name evidence="3" type="ORF">HMN09_01197600</name>
</gene>
<feature type="chain" id="PRO_5034334451" description="Protein CPL1-like domain-containing protein" evidence="1">
    <location>
        <begin position="20"/>
        <end position="169"/>
    </location>
</feature>
<dbReference type="Proteomes" id="UP000613580">
    <property type="component" value="Unassembled WGS sequence"/>
</dbReference>